<dbReference type="InterPro" id="IPR051326">
    <property type="entry name" value="Kynurenine-oxoglutarate_AT"/>
</dbReference>
<dbReference type="EMBL" id="FOFV01000008">
    <property type="protein sequence ID" value="SER39692.1"/>
    <property type="molecule type" value="Genomic_DNA"/>
</dbReference>
<evidence type="ECO:0000256" key="5">
    <source>
        <dbReference type="ARBA" id="ARBA00022898"/>
    </source>
</evidence>
<dbReference type="InterPro" id="IPR015422">
    <property type="entry name" value="PyrdxlP-dep_Trfase_small"/>
</dbReference>
<comment type="similarity">
    <text evidence="2">Belongs to the class-I pyridoxal-phosphate-dependent aminotransferase family.</text>
</comment>
<evidence type="ECO:0000256" key="2">
    <source>
        <dbReference type="ARBA" id="ARBA00007441"/>
    </source>
</evidence>
<dbReference type="SUPFAM" id="SSF53383">
    <property type="entry name" value="PLP-dependent transferases"/>
    <property type="match status" value="1"/>
</dbReference>
<dbReference type="Pfam" id="PF00155">
    <property type="entry name" value="Aminotran_1_2"/>
    <property type="match status" value="1"/>
</dbReference>
<accession>A0A1H9NUT7</accession>
<dbReference type="GO" id="GO:0005737">
    <property type="term" value="C:cytoplasm"/>
    <property type="evidence" value="ECO:0007669"/>
    <property type="project" value="TreeGrafter"/>
</dbReference>
<gene>
    <name evidence="7" type="ORF">SAMN04488000_108345</name>
</gene>
<dbReference type="Gene3D" id="3.40.640.10">
    <property type="entry name" value="Type I PLP-dependent aspartate aminotransferase-like (Major domain)"/>
    <property type="match status" value="1"/>
</dbReference>
<sequence>MTALAVQHDAVNLGQGFPDTDGPGSMLAAAQSAIASGVNQYPPGPGMPVLRRAVAAHRSRYGLSYDPDTEVLVTVGATEAIAASLLALVEAGDEVILIEPYYDSYAASVAMAGATRVTVGLREDASGRLALDVDALRAAVTPRTRAILVNSPHNPTGTVFRLEELQAIAALCVEHDLLAITDEVYEHLVFDGLVHIPLASLPGMASRTLSISGAGKTFNCTGWKIGWVCGPAELVGAVRAAKQFMTFVGGAPFQPAVAHALTAELDWVTSLRGSLASKRARLAEGLRAAGFEVRSSEGTYFICADVRPLGYTDGLALCRDLPAKIGVAAVPVQVFTDTPEQWKHLIRFAFCKQDAVIDEAVERLHKL</sequence>
<dbReference type="Proteomes" id="UP000199503">
    <property type="component" value="Unassembled WGS sequence"/>
</dbReference>
<dbReference type="CDD" id="cd00609">
    <property type="entry name" value="AAT_like"/>
    <property type="match status" value="1"/>
</dbReference>
<dbReference type="InterPro" id="IPR004839">
    <property type="entry name" value="Aminotransferase_I/II_large"/>
</dbReference>
<dbReference type="AlphaFoldDB" id="A0A1H9NUT7"/>
<evidence type="ECO:0000313" key="7">
    <source>
        <dbReference type="EMBL" id="SER39692.1"/>
    </source>
</evidence>
<evidence type="ECO:0000256" key="4">
    <source>
        <dbReference type="ARBA" id="ARBA00022679"/>
    </source>
</evidence>
<dbReference type="GO" id="GO:0030170">
    <property type="term" value="F:pyridoxal phosphate binding"/>
    <property type="evidence" value="ECO:0007669"/>
    <property type="project" value="InterPro"/>
</dbReference>
<dbReference type="NCBIfam" id="NF005855">
    <property type="entry name" value="PRK07777.1"/>
    <property type="match status" value="1"/>
</dbReference>
<evidence type="ECO:0000256" key="1">
    <source>
        <dbReference type="ARBA" id="ARBA00001933"/>
    </source>
</evidence>
<dbReference type="InterPro" id="IPR015421">
    <property type="entry name" value="PyrdxlP-dep_Trfase_major"/>
</dbReference>
<keyword evidence="4 7" id="KW-0808">Transferase</keyword>
<dbReference type="InterPro" id="IPR015424">
    <property type="entry name" value="PyrdxlP-dep_Trfase"/>
</dbReference>
<dbReference type="Gene3D" id="3.90.1150.10">
    <property type="entry name" value="Aspartate Aminotransferase, domain 1"/>
    <property type="match status" value="1"/>
</dbReference>
<comment type="cofactor">
    <cofactor evidence="1">
        <name>pyridoxal 5'-phosphate</name>
        <dbReference type="ChEBI" id="CHEBI:597326"/>
    </cofactor>
</comment>
<evidence type="ECO:0000256" key="3">
    <source>
        <dbReference type="ARBA" id="ARBA00022576"/>
    </source>
</evidence>
<name>A0A1H9NUT7_9PSEU</name>
<keyword evidence="3 7" id="KW-0032">Aminotransferase</keyword>
<keyword evidence="8" id="KW-1185">Reference proteome</keyword>
<evidence type="ECO:0000313" key="8">
    <source>
        <dbReference type="Proteomes" id="UP000199503"/>
    </source>
</evidence>
<protein>
    <submittedName>
        <fullName evidence="7">Succinyldiaminopimelate aminotransferase apoenzyme</fullName>
    </submittedName>
</protein>
<dbReference type="GO" id="GO:0016212">
    <property type="term" value="F:kynurenine-oxoglutarate transaminase activity"/>
    <property type="evidence" value="ECO:0007669"/>
    <property type="project" value="TreeGrafter"/>
</dbReference>
<feature type="domain" description="Aminotransferase class I/classII large" evidence="6">
    <location>
        <begin position="9"/>
        <end position="364"/>
    </location>
</feature>
<evidence type="ECO:0000259" key="6">
    <source>
        <dbReference type="Pfam" id="PF00155"/>
    </source>
</evidence>
<dbReference type="PANTHER" id="PTHR43807:SF20">
    <property type="entry name" value="FI04487P"/>
    <property type="match status" value="1"/>
</dbReference>
<proteinExistence type="inferred from homology"/>
<reference evidence="8" key="1">
    <citation type="submission" date="2016-10" db="EMBL/GenBank/DDBJ databases">
        <authorList>
            <person name="Varghese N."/>
            <person name="Submissions S."/>
        </authorList>
    </citation>
    <scope>NUCLEOTIDE SEQUENCE [LARGE SCALE GENOMIC DNA]</scope>
    <source>
        <strain evidence="8">DSM 44437</strain>
    </source>
</reference>
<organism evidence="7 8">
    <name type="scientific">Lentzea albida</name>
    <dbReference type="NCBI Taxonomy" id="65499"/>
    <lineage>
        <taxon>Bacteria</taxon>
        <taxon>Bacillati</taxon>
        <taxon>Actinomycetota</taxon>
        <taxon>Actinomycetes</taxon>
        <taxon>Pseudonocardiales</taxon>
        <taxon>Pseudonocardiaceae</taxon>
        <taxon>Lentzea</taxon>
    </lineage>
</organism>
<dbReference type="FunFam" id="3.40.640.10:FF:000024">
    <property type="entry name" value="Kynurenine--oxoglutarate transaminase 3"/>
    <property type="match status" value="1"/>
</dbReference>
<dbReference type="PANTHER" id="PTHR43807">
    <property type="entry name" value="FI04487P"/>
    <property type="match status" value="1"/>
</dbReference>
<keyword evidence="5" id="KW-0663">Pyridoxal phosphate</keyword>
<dbReference type="STRING" id="65499.SAMN04488000_108345"/>